<dbReference type="AlphaFoldDB" id="A0A081BUC8"/>
<evidence type="ECO:0000256" key="2">
    <source>
        <dbReference type="ARBA" id="ARBA00009212"/>
    </source>
</evidence>
<feature type="transmembrane region" description="Helical" evidence="8">
    <location>
        <begin position="55"/>
        <end position="75"/>
    </location>
</feature>
<evidence type="ECO:0000256" key="3">
    <source>
        <dbReference type="ARBA" id="ARBA00022448"/>
    </source>
</evidence>
<dbReference type="Proteomes" id="UP000030661">
    <property type="component" value="Unassembled WGS sequence"/>
</dbReference>
<accession>A0A081BUC8</accession>
<keyword evidence="3" id="KW-0813">Transport</keyword>
<name>A0A081BUC8_VECG1</name>
<comment type="similarity">
    <text evidence="2">Belongs to the CPA3 antiporters (TC 2.A.63) subunit F family.</text>
</comment>
<feature type="transmembrane region" description="Helical" evidence="8">
    <location>
        <begin position="29"/>
        <end position="50"/>
    </location>
</feature>
<reference evidence="9" key="1">
    <citation type="journal article" date="2015" name="PeerJ">
        <title>First genomic representation of candidate bacterial phylum KSB3 points to enhanced environmental sensing as a trigger of wastewater bulking.</title>
        <authorList>
            <person name="Sekiguchi Y."/>
            <person name="Ohashi A."/>
            <person name="Parks D.H."/>
            <person name="Yamauchi T."/>
            <person name="Tyson G.W."/>
            <person name="Hugenholtz P."/>
        </authorList>
    </citation>
    <scope>NUCLEOTIDE SEQUENCE [LARGE SCALE GENOMIC DNA]</scope>
</reference>
<dbReference type="GO" id="GO:0015385">
    <property type="term" value="F:sodium:proton antiporter activity"/>
    <property type="evidence" value="ECO:0007669"/>
    <property type="project" value="TreeGrafter"/>
</dbReference>
<evidence type="ECO:0000256" key="1">
    <source>
        <dbReference type="ARBA" id="ARBA00004651"/>
    </source>
</evidence>
<dbReference type="HOGENOM" id="CLU_125825_2_2_0"/>
<dbReference type="PANTHER" id="PTHR34702:SF1">
    <property type="entry name" value="NA(+)_H(+) ANTIPORTER SUBUNIT F"/>
    <property type="match status" value="1"/>
</dbReference>
<keyword evidence="4" id="KW-1003">Cell membrane</keyword>
<dbReference type="Pfam" id="PF04066">
    <property type="entry name" value="MrpF_PhaF"/>
    <property type="match status" value="1"/>
</dbReference>
<evidence type="ECO:0000313" key="10">
    <source>
        <dbReference type="Proteomes" id="UP000030661"/>
    </source>
</evidence>
<evidence type="ECO:0000256" key="5">
    <source>
        <dbReference type="ARBA" id="ARBA00022692"/>
    </source>
</evidence>
<keyword evidence="5 8" id="KW-0812">Transmembrane</keyword>
<sequence length="81" mass="9072">MIRFTVIFLSITSLLSLYRVIFGPTIQDRLVGLNLIATKTTVVMVLLAVLWDQKIFLDVALVYAILGYVGIIAITKYPRKG</sequence>
<keyword evidence="10" id="KW-1185">Reference proteome</keyword>
<gene>
    <name evidence="9" type="ORF">U27_02894</name>
</gene>
<proteinExistence type="inferred from homology"/>
<dbReference type="EMBL" id="DF820464">
    <property type="protein sequence ID" value="GAK55933.1"/>
    <property type="molecule type" value="Genomic_DNA"/>
</dbReference>
<evidence type="ECO:0000256" key="7">
    <source>
        <dbReference type="ARBA" id="ARBA00023136"/>
    </source>
</evidence>
<evidence type="ECO:0000256" key="8">
    <source>
        <dbReference type="SAM" id="Phobius"/>
    </source>
</evidence>
<organism evidence="9">
    <name type="scientific">Vecturithrix granuli</name>
    <dbReference type="NCBI Taxonomy" id="1499967"/>
    <lineage>
        <taxon>Bacteria</taxon>
        <taxon>Candidatus Moduliflexota</taxon>
        <taxon>Candidatus Vecturitrichia</taxon>
        <taxon>Candidatus Vecturitrichales</taxon>
        <taxon>Candidatus Vecturitrichaceae</taxon>
        <taxon>Candidatus Vecturithrix</taxon>
    </lineage>
</organism>
<comment type="subcellular location">
    <subcellularLocation>
        <location evidence="1">Cell membrane</location>
        <topology evidence="1">Multi-pass membrane protein</topology>
    </subcellularLocation>
</comment>
<keyword evidence="7 8" id="KW-0472">Membrane</keyword>
<evidence type="ECO:0000256" key="4">
    <source>
        <dbReference type="ARBA" id="ARBA00022475"/>
    </source>
</evidence>
<evidence type="ECO:0000256" key="6">
    <source>
        <dbReference type="ARBA" id="ARBA00022989"/>
    </source>
</evidence>
<evidence type="ECO:0000313" key="9">
    <source>
        <dbReference type="EMBL" id="GAK55933.1"/>
    </source>
</evidence>
<dbReference type="PANTHER" id="PTHR34702">
    <property type="entry name" value="NA(+)/H(+) ANTIPORTER SUBUNIT F1"/>
    <property type="match status" value="1"/>
</dbReference>
<dbReference type="STRING" id="1499967.U27_02894"/>
<protein>
    <submittedName>
        <fullName evidence="9">Multiple resistance and pH regulation protein F</fullName>
    </submittedName>
</protein>
<dbReference type="eggNOG" id="COG2212">
    <property type="taxonomic scope" value="Bacteria"/>
</dbReference>
<dbReference type="GO" id="GO:0005886">
    <property type="term" value="C:plasma membrane"/>
    <property type="evidence" value="ECO:0007669"/>
    <property type="project" value="UniProtKB-SubCell"/>
</dbReference>
<keyword evidence="6 8" id="KW-1133">Transmembrane helix</keyword>
<dbReference type="InterPro" id="IPR007208">
    <property type="entry name" value="MrpF/PhaF-like"/>
</dbReference>